<keyword evidence="3" id="KW-1185">Reference proteome</keyword>
<organism evidence="2 3">
    <name type="scientific">Glomerella acutata</name>
    <name type="common">Colletotrichum acutatum</name>
    <dbReference type="NCBI Taxonomy" id="27357"/>
    <lineage>
        <taxon>Eukaryota</taxon>
        <taxon>Fungi</taxon>
        <taxon>Dikarya</taxon>
        <taxon>Ascomycota</taxon>
        <taxon>Pezizomycotina</taxon>
        <taxon>Sordariomycetes</taxon>
        <taxon>Hypocreomycetidae</taxon>
        <taxon>Glomerellales</taxon>
        <taxon>Glomerellaceae</taxon>
        <taxon>Colletotrichum</taxon>
        <taxon>Colletotrichum acutatum species complex</taxon>
    </lineage>
</organism>
<dbReference type="Proteomes" id="UP001244207">
    <property type="component" value="Unassembled WGS sequence"/>
</dbReference>
<feature type="compositionally biased region" description="Acidic residues" evidence="1">
    <location>
        <begin position="51"/>
        <end position="68"/>
    </location>
</feature>
<dbReference type="AlphaFoldDB" id="A0AAD8UTB3"/>
<feature type="region of interest" description="Disordered" evidence="1">
    <location>
        <begin position="392"/>
        <end position="442"/>
    </location>
</feature>
<feature type="compositionally biased region" description="Acidic residues" evidence="1">
    <location>
        <begin position="34"/>
        <end position="43"/>
    </location>
</feature>
<name>A0AAD8UTB3_GLOAC</name>
<dbReference type="InterPro" id="IPR012808">
    <property type="entry name" value="CHP02453"/>
</dbReference>
<feature type="compositionally biased region" description="Acidic residues" evidence="1">
    <location>
        <begin position="393"/>
        <end position="434"/>
    </location>
</feature>
<dbReference type="Pfam" id="PF09365">
    <property type="entry name" value="DUF2461"/>
    <property type="match status" value="1"/>
</dbReference>
<dbReference type="EMBL" id="JAHMHS010000017">
    <property type="protein sequence ID" value="KAK1728452.1"/>
    <property type="molecule type" value="Genomic_DNA"/>
</dbReference>
<dbReference type="PANTHER" id="PTHR36452">
    <property type="entry name" value="CHROMOSOME 12, WHOLE GENOME SHOTGUN SEQUENCE"/>
    <property type="match status" value="1"/>
</dbReference>
<dbReference type="RefSeq" id="XP_060368507.1">
    <property type="nucleotide sequence ID" value="XM_060507522.1"/>
</dbReference>
<dbReference type="PANTHER" id="PTHR36452:SF1">
    <property type="entry name" value="DUF2461 DOMAIN-CONTAINING PROTEIN"/>
    <property type="match status" value="1"/>
</dbReference>
<evidence type="ECO:0000256" key="1">
    <source>
        <dbReference type="SAM" id="MobiDB-lite"/>
    </source>
</evidence>
<evidence type="ECO:0000313" key="2">
    <source>
        <dbReference type="EMBL" id="KAK1728452.1"/>
    </source>
</evidence>
<evidence type="ECO:0000313" key="3">
    <source>
        <dbReference type="Proteomes" id="UP001244207"/>
    </source>
</evidence>
<sequence>MPARKRAASPAAEDEPRRRSRRVSSTPKKSMYFEGDDDDDDFDGNAKVESDSDEVQSEGNGQEEEEEEQPKKRGRGRPKGSVAKPKAKPQPAPRRPKAVKRQKIEKVEDEYQDEQPEEDEDEEEDDEEDYESRVTIIPHEKLRGLDGQDYSDDTVHKNTLLFLKDLRAHNQRSWLKSHDGEYRRSLKDWNTFVETITPKITEVDFTIPELPAKDLVFRIHRDIRFSKDPTPYKAHFSAAWSRTGKKGPYACYYIHLQPGSCFVGGGLWCPEASHLQKLRESIDERPRRWRRVLNDERFKRTFLPKSLQKGGEEAALKGFAETNMGNALKTKPKGYLVDHRDIELLKLRNFTISKKVDDKVFTEDDAQEQICEIIAAMHPFITFLNSIVMPDFNADDDDDDDSDEDEEGENGDANDDAQENGDAEETGDEDEEEGKDWSTHKF</sequence>
<evidence type="ECO:0008006" key="4">
    <source>
        <dbReference type="Google" id="ProtNLM"/>
    </source>
</evidence>
<protein>
    <recommendedName>
        <fullName evidence="4">TIGR02453 family protein</fullName>
    </recommendedName>
</protein>
<dbReference type="NCBIfam" id="TIGR02453">
    <property type="entry name" value="TIGR02453 family protein"/>
    <property type="match status" value="1"/>
</dbReference>
<feature type="compositionally biased region" description="Basic residues" evidence="1">
    <location>
        <begin position="94"/>
        <end position="103"/>
    </location>
</feature>
<feature type="region of interest" description="Disordered" evidence="1">
    <location>
        <begin position="1"/>
        <end position="133"/>
    </location>
</feature>
<comment type="caution">
    <text evidence="2">The sequence shown here is derived from an EMBL/GenBank/DDBJ whole genome shotgun (WGS) entry which is preliminary data.</text>
</comment>
<reference evidence="2" key="1">
    <citation type="submission" date="2021-12" db="EMBL/GenBank/DDBJ databases">
        <title>Comparative genomics, transcriptomics and evolutionary studies reveal genomic signatures of adaptation to plant cell wall in hemibiotrophic fungi.</title>
        <authorList>
            <consortium name="DOE Joint Genome Institute"/>
            <person name="Baroncelli R."/>
            <person name="Diaz J.F."/>
            <person name="Benocci T."/>
            <person name="Peng M."/>
            <person name="Battaglia E."/>
            <person name="Haridas S."/>
            <person name="Andreopoulos W."/>
            <person name="Labutti K."/>
            <person name="Pangilinan J."/>
            <person name="Floch G.L."/>
            <person name="Makela M.R."/>
            <person name="Henrissat B."/>
            <person name="Grigoriev I.V."/>
            <person name="Crouch J.A."/>
            <person name="De Vries R.P."/>
            <person name="Sukno S.A."/>
            <person name="Thon M.R."/>
        </authorList>
    </citation>
    <scope>NUCLEOTIDE SEQUENCE</scope>
    <source>
        <strain evidence="2">CBS 112980</strain>
    </source>
</reference>
<accession>A0AAD8UTB3</accession>
<dbReference type="GeneID" id="85391421"/>
<gene>
    <name evidence="2" type="ORF">BDZ83DRAFT_609272</name>
</gene>
<proteinExistence type="predicted"/>
<feature type="compositionally biased region" description="Acidic residues" evidence="1">
    <location>
        <begin position="107"/>
        <end position="130"/>
    </location>
</feature>